<gene>
    <name evidence="4" type="ORF">LVY72_16820</name>
</gene>
<evidence type="ECO:0000313" key="4">
    <source>
        <dbReference type="EMBL" id="MCG2623562.1"/>
    </source>
</evidence>
<keyword evidence="2" id="KW-0812">Transmembrane</keyword>
<dbReference type="RefSeq" id="WP_237822952.1">
    <property type="nucleotide sequence ID" value="NZ_JAKLTQ010000014.1"/>
</dbReference>
<dbReference type="InterPro" id="IPR026004">
    <property type="entry name" value="Septum_form"/>
</dbReference>
<dbReference type="EMBL" id="JAKLTQ010000014">
    <property type="protein sequence ID" value="MCG2623562.1"/>
    <property type="molecule type" value="Genomic_DNA"/>
</dbReference>
<protein>
    <submittedName>
        <fullName evidence="4">Septum formation family protein</fullName>
    </submittedName>
</protein>
<sequence length="259" mass="26253">MSEQSRPAGGGSAPGGGSGAGHGPEAPDQDAAPGTDRLPAAAPGGPTPPSQWTPPPPPADGGPAEPDWYTRPAPATSKLAAQRARPAGPAGWKRWLAIGIPVLAALAVTAGIFLSLRQDPSAARSADASASESAGTGPGGVIAKDVSPLDFKAGDCFTDFQAVTLNATVVTCSTPHAAQNIGTFSYQPSDPFPGKDALNAKAEQVCTAIKLNKQAGKYPSLRTSYGMPSEGTWQEGDRRIDCFVIVDGGNKLKESLIGG</sequence>
<evidence type="ECO:0000313" key="5">
    <source>
        <dbReference type="Proteomes" id="UP001165368"/>
    </source>
</evidence>
<dbReference type="Pfam" id="PF13845">
    <property type="entry name" value="Septum_form"/>
    <property type="match status" value="1"/>
</dbReference>
<comment type="caution">
    <text evidence="4">The sequence shown here is derived from an EMBL/GenBank/DDBJ whole genome shotgun (WGS) entry which is preliminary data.</text>
</comment>
<name>A0ABS9LA54_9MICC</name>
<feature type="compositionally biased region" description="Pro residues" evidence="1">
    <location>
        <begin position="45"/>
        <end position="60"/>
    </location>
</feature>
<keyword evidence="2" id="KW-1133">Transmembrane helix</keyword>
<evidence type="ECO:0000259" key="3">
    <source>
        <dbReference type="Pfam" id="PF13845"/>
    </source>
</evidence>
<proteinExistence type="predicted"/>
<feature type="domain" description="Septum formation-related" evidence="3">
    <location>
        <begin position="144"/>
        <end position="242"/>
    </location>
</feature>
<keyword evidence="5" id="KW-1185">Reference proteome</keyword>
<dbReference type="Proteomes" id="UP001165368">
    <property type="component" value="Unassembled WGS sequence"/>
</dbReference>
<reference evidence="4" key="1">
    <citation type="submission" date="2022-01" db="EMBL/GenBank/DDBJ databases">
        <authorList>
            <person name="Jo J.-H."/>
            <person name="Im W.-T."/>
        </authorList>
    </citation>
    <scope>NUCLEOTIDE SEQUENCE</scope>
    <source>
        <strain evidence="4">I2-34</strain>
    </source>
</reference>
<evidence type="ECO:0000256" key="1">
    <source>
        <dbReference type="SAM" id="MobiDB-lite"/>
    </source>
</evidence>
<organism evidence="4 5">
    <name type="scientific">Arthrobacter hankyongi</name>
    <dbReference type="NCBI Taxonomy" id="2904801"/>
    <lineage>
        <taxon>Bacteria</taxon>
        <taxon>Bacillati</taxon>
        <taxon>Actinomycetota</taxon>
        <taxon>Actinomycetes</taxon>
        <taxon>Micrococcales</taxon>
        <taxon>Micrococcaceae</taxon>
        <taxon>Arthrobacter</taxon>
    </lineage>
</organism>
<accession>A0ABS9LA54</accession>
<feature type="compositionally biased region" description="Gly residues" evidence="1">
    <location>
        <begin position="8"/>
        <end position="22"/>
    </location>
</feature>
<evidence type="ECO:0000256" key="2">
    <source>
        <dbReference type="SAM" id="Phobius"/>
    </source>
</evidence>
<feature type="transmembrane region" description="Helical" evidence="2">
    <location>
        <begin position="95"/>
        <end position="116"/>
    </location>
</feature>
<keyword evidence="2" id="KW-0472">Membrane</keyword>
<feature type="region of interest" description="Disordered" evidence="1">
    <location>
        <begin position="1"/>
        <end position="72"/>
    </location>
</feature>